<dbReference type="RefSeq" id="WP_073246715.1">
    <property type="nucleotide sequence ID" value="NZ_FQZX01000003.1"/>
</dbReference>
<proteinExistence type="predicted"/>
<dbReference type="InterPro" id="IPR011330">
    <property type="entry name" value="Glyco_hydro/deAcase_b/a-brl"/>
</dbReference>
<accession>A0A1M6UBJ7</accession>
<dbReference type="STRING" id="228958.SAMN04488007_3573"/>
<dbReference type="Gene3D" id="3.20.20.370">
    <property type="entry name" value="Glycoside hydrolase/deacetylase"/>
    <property type="match status" value="1"/>
</dbReference>
<dbReference type="OrthoDB" id="9773478at2"/>
<reference evidence="2" key="1">
    <citation type="submission" date="2016-11" db="EMBL/GenBank/DDBJ databases">
        <authorList>
            <person name="Varghese N."/>
            <person name="Submissions S."/>
        </authorList>
    </citation>
    <scope>NUCLEOTIDE SEQUENCE [LARGE SCALE GENOMIC DNA]</scope>
    <source>
        <strain evidence="2">DSM 16478</strain>
    </source>
</reference>
<dbReference type="EMBL" id="FQZX01000003">
    <property type="protein sequence ID" value="SHK66556.1"/>
    <property type="molecule type" value="Genomic_DNA"/>
</dbReference>
<evidence type="ECO:0000313" key="2">
    <source>
        <dbReference type="Proteomes" id="UP000184314"/>
    </source>
</evidence>
<keyword evidence="2" id="KW-1185">Reference proteome</keyword>
<sequence>MTKHFIDINCDVGEGVGNEEALFPLISSCNIACGGHAGSKKSIVFCLELAKKCNVKIGAHPSYPDRENFGRVSMNISSDALIQSIKEQLQLFMSLCNQIDVQLHHIKPHGALYNDIAKDELVAKMFLTGIEEFKKDVVLYVPYGSVIQKLALENGFKVLVEAFADRNYNTDLSLVSRKESNALITDGKEVLNHLLTMYKENEVKTVSGDKIPIIANTYCIHGDTPSALQILAYLSNELPHHNLLIK</sequence>
<dbReference type="PANTHER" id="PTHR30292">
    <property type="entry name" value="UNCHARACTERIZED PROTEIN YBGL-RELATED"/>
    <property type="match status" value="1"/>
</dbReference>
<dbReference type="Pfam" id="PF03746">
    <property type="entry name" value="LamB_YcsF"/>
    <property type="match status" value="1"/>
</dbReference>
<protein>
    <submittedName>
        <fullName evidence="1">UPF0271 protein</fullName>
    </submittedName>
</protein>
<dbReference type="Proteomes" id="UP000184314">
    <property type="component" value="Unassembled WGS sequence"/>
</dbReference>
<dbReference type="AlphaFoldDB" id="A0A1M6UBJ7"/>
<evidence type="ECO:0000313" key="1">
    <source>
        <dbReference type="EMBL" id="SHK66556.1"/>
    </source>
</evidence>
<dbReference type="NCBIfam" id="NF003814">
    <property type="entry name" value="PRK05406.1-3"/>
    <property type="match status" value="1"/>
</dbReference>
<dbReference type="GO" id="GO:0005975">
    <property type="term" value="P:carbohydrate metabolic process"/>
    <property type="evidence" value="ECO:0007669"/>
    <property type="project" value="InterPro"/>
</dbReference>
<dbReference type="InterPro" id="IPR005501">
    <property type="entry name" value="LamB/YcsF/PxpA-like"/>
</dbReference>
<dbReference type="PANTHER" id="PTHR30292:SF0">
    <property type="entry name" value="5-OXOPROLINASE SUBUNIT A"/>
    <property type="match status" value="1"/>
</dbReference>
<dbReference type="CDD" id="cd10801">
    <property type="entry name" value="LamB_YcsF_like_1"/>
    <property type="match status" value="1"/>
</dbReference>
<organism evidence="1 2">
    <name type="scientific">Maribacter aquivivus</name>
    <dbReference type="NCBI Taxonomy" id="228958"/>
    <lineage>
        <taxon>Bacteria</taxon>
        <taxon>Pseudomonadati</taxon>
        <taxon>Bacteroidota</taxon>
        <taxon>Flavobacteriia</taxon>
        <taxon>Flavobacteriales</taxon>
        <taxon>Flavobacteriaceae</taxon>
        <taxon>Maribacter</taxon>
    </lineage>
</organism>
<dbReference type="SUPFAM" id="SSF88713">
    <property type="entry name" value="Glycoside hydrolase/deacetylase"/>
    <property type="match status" value="1"/>
</dbReference>
<dbReference type="NCBIfam" id="NF003816">
    <property type="entry name" value="PRK05406.1-5"/>
    <property type="match status" value="1"/>
</dbReference>
<name>A0A1M6UBJ7_9FLAO</name>
<gene>
    <name evidence="1" type="ORF">SAMN04488007_3573</name>
</gene>